<keyword evidence="3" id="KW-1185">Reference proteome</keyword>
<comment type="caution">
    <text evidence="2">The sequence shown here is derived from an EMBL/GenBank/DDBJ whole genome shotgun (WGS) entry which is preliminary data.</text>
</comment>
<dbReference type="AlphaFoldDB" id="A0A3S5BXW9"/>
<evidence type="ECO:0000256" key="1">
    <source>
        <dbReference type="SAM" id="MobiDB-lite"/>
    </source>
</evidence>
<sequence length="144" mass="16602">MHLHASNVSRHIQPVTVVGIVTNYLGPDKKPLTAHLQVTHLLGRRLVGHRHCAEHTGEPFLLLPKTIQLWFSGLKFDHELLNRGEVYTDRRDRGIQNGKRWAKKKYITSVGSRGNDSLRDVHMVDRGRRQRRADKSRRLPPGMH</sequence>
<organism evidence="2 3">
    <name type="scientific">Protopolystoma xenopodis</name>
    <dbReference type="NCBI Taxonomy" id="117903"/>
    <lineage>
        <taxon>Eukaryota</taxon>
        <taxon>Metazoa</taxon>
        <taxon>Spiralia</taxon>
        <taxon>Lophotrochozoa</taxon>
        <taxon>Platyhelminthes</taxon>
        <taxon>Monogenea</taxon>
        <taxon>Polyopisthocotylea</taxon>
        <taxon>Polystomatidea</taxon>
        <taxon>Polystomatidae</taxon>
        <taxon>Protopolystoma</taxon>
    </lineage>
</organism>
<feature type="region of interest" description="Disordered" evidence="1">
    <location>
        <begin position="112"/>
        <end position="144"/>
    </location>
</feature>
<evidence type="ECO:0000313" key="2">
    <source>
        <dbReference type="EMBL" id="VEL23691.1"/>
    </source>
</evidence>
<protein>
    <submittedName>
        <fullName evidence="2">Uncharacterized protein</fullName>
    </submittedName>
</protein>
<proteinExistence type="predicted"/>
<reference evidence="2" key="1">
    <citation type="submission" date="2018-11" db="EMBL/GenBank/DDBJ databases">
        <authorList>
            <consortium name="Pathogen Informatics"/>
        </authorList>
    </citation>
    <scope>NUCLEOTIDE SEQUENCE</scope>
</reference>
<accession>A0A3S5BXW9</accession>
<name>A0A3S5BXW9_9PLAT</name>
<dbReference type="Proteomes" id="UP000784294">
    <property type="component" value="Unassembled WGS sequence"/>
</dbReference>
<dbReference type="EMBL" id="CAAALY010063328">
    <property type="protein sequence ID" value="VEL23691.1"/>
    <property type="molecule type" value="Genomic_DNA"/>
</dbReference>
<feature type="compositionally biased region" description="Basic and acidic residues" evidence="1">
    <location>
        <begin position="116"/>
        <end position="127"/>
    </location>
</feature>
<evidence type="ECO:0000313" key="3">
    <source>
        <dbReference type="Proteomes" id="UP000784294"/>
    </source>
</evidence>
<gene>
    <name evidence="2" type="ORF">PXEA_LOCUS17131</name>
</gene>